<dbReference type="InterPro" id="IPR017853">
    <property type="entry name" value="GH"/>
</dbReference>
<dbReference type="Pfam" id="PF08924">
    <property type="entry name" value="Rv2525c_GlyHyd-like"/>
    <property type="match status" value="1"/>
</dbReference>
<dbReference type="OrthoDB" id="2080590at2"/>
<dbReference type="RefSeq" id="WP_110935378.1">
    <property type="nucleotide sequence ID" value="NZ_KZ614146.1"/>
</dbReference>
<gene>
    <name evidence="2" type="ORF">CR203_08865</name>
</gene>
<proteinExistence type="predicted"/>
<sequence length="217" mass="24595">MRRSLFWGVDSAAIADQTLLNCVVTNFGQPDFWGRYLTTVPNVNEGLSKEEITFMRNKGIKLLPIYNNFQEAIGYSTGRVAARNAIFNAQRLGINNDTFIFANVENFFNIDADWLMGWADAFDESSFRPGYYNDPVEGDFNEAFCQAQEQNENVRNQTVLWSAEPEPGVTRKRDIPAYNPESPTCGGNVWAWQYGRDAEICPIDTVLMEAQLFNSLS</sequence>
<comment type="caution">
    <text evidence="2">The sequence shown here is derived from an EMBL/GenBank/DDBJ whole genome shotgun (WGS) entry which is preliminary data.</text>
</comment>
<dbReference type="EMBL" id="PDOE01000003">
    <property type="protein sequence ID" value="RKL67458.1"/>
    <property type="molecule type" value="Genomic_DNA"/>
</dbReference>
<dbReference type="AlphaFoldDB" id="A0A3A9K7K3"/>
<keyword evidence="3" id="KW-1185">Reference proteome</keyword>
<protein>
    <recommendedName>
        <fullName evidence="1">Rv2525c-like glycoside hydrolase-like domain-containing protein</fullName>
    </recommendedName>
</protein>
<dbReference type="Proteomes" id="UP000281498">
    <property type="component" value="Unassembled WGS sequence"/>
</dbReference>
<accession>A0A3A9K7K3</accession>
<dbReference type="Gene3D" id="3.20.20.80">
    <property type="entry name" value="Glycosidases"/>
    <property type="match status" value="1"/>
</dbReference>
<dbReference type="InterPro" id="IPR015020">
    <property type="entry name" value="Rv2525c-like_Glyco_Hydro-like"/>
</dbReference>
<evidence type="ECO:0000313" key="3">
    <source>
        <dbReference type="Proteomes" id="UP000281498"/>
    </source>
</evidence>
<reference evidence="2 3" key="1">
    <citation type="submission" date="2017-10" db="EMBL/GenBank/DDBJ databases">
        <title>Bacillus sp. nov., a halophilic bacterium isolated from a Keqin Lake.</title>
        <authorList>
            <person name="Wang H."/>
        </authorList>
    </citation>
    <scope>NUCLEOTIDE SEQUENCE [LARGE SCALE GENOMIC DNA]</scope>
    <source>
        <strain evidence="2 3">KCTC 13187</strain>
    </source>
</reference>
<organism evidence="2 3">
    <name type="scientific">Salipaludibacillus neizhouensis</name>
    <dbReference type="NCBI Taxonomy" id="885475"/>
    <lineage>
        <taxon>Bacteria</taxon>
        <taxon>Bacillati</taxon>
        <taxon>Bacillota</taxon>
        <taxon>Bacilli</taxon>
        <taxon>Bacillales</taxon>
        <taxon>Bacillaceae</taxon>
    </lineage>
</organism>
<evidence type="ECO:0000259" key="1">
    <source>
        <dbReference type="Pfam" id="PF08924"/>
    </source>
</evidence>
<dbReference type="SUPFAM" id="SSF51445">
    <property type="entry name" value="(Trans)glycosidases"/>
    <property type="match status" value="1"/>
</dbReference>
<feature type="domain" description="Rv2525c-like glycoside hydrolase-like" evidence="1">
    <location>
        <begin position="32"/>
        <end position="134"/>
    </location>
</feature>
<name>A0A3A9K7K3_9BACI</name>
<evidence type="ECO:0000313" key="2">
    <source>
        <dbReference type="EMBL" id="RKL67458.1"/>
    </source>
</evidence>